<dbReference type="EMBL" id="JAPFQP010000004">
    <property type="protein sequence ID" value="MCX2720633.1"/>
    <property type="molecule type" value="Genomic_DNA"/>
</dbReference>
<accession>A0AAE3MNE2</accession>
<keyword evidence="2" id="KW-1185">Reference proteome</keyword>
<organism evidence="1 2">
    <name type="scientific">Lentiprolixibacter aurantiacus</name>
    <dbReference type="NCBI Taxonomy" id="2993939"/>
    <lineage>
        <taxon>Bacteria</taxon>
        <taxon>Pseudomonadati</taxon>
        <taxon>Bacteroidota</taxon>
        <taxon>Flavobacteriia</taxon>
        <taxon>Flavobacteriales</taxon>
        <taxon>Flavobacteriaceae</taxon>
        <taxon>Lentiprolixibacter</taxon>
    </lineage>
</organism>
<dbReference type="RefSeq" id="WP_266015084.1">
    <property type="nucleotide sequence ID" value="NZ_JAPFQP010000004.1"/>
</dbReference>
<dbReference type="AlphaFoldDB" id="A0AAE3MNE2"/>
<comment type="caution">
    <text evidence="1">The sequence shown here is derived from an EMBL/GenBank/DDBJ whole genome shotgun (WGS) entry which is preliminary data.</text>
</comment>
<reference evidence="1" key="1">
    <citation type="submission" date="2022-11" db="EMBL/GenBank/DDBJ databases">
        <title>The characterization of three novel Bacteroidetes species and genomic analysis of their roles in tidal elemental geochemical cycles.</title>
        <authorList>
            <person name="Ma K.-J."/>
        </authorList>
    </citation>
    <scope>NUCLEOTIDE SEQUENCE</scope>
    <source>
        <strain evidence="1">M415</strain>
    </source>
</reference>
<proteinExistence type="predicted"/>
<sequence length="182" mass="20696">MSKRKLPIVIIILGLFWQCQQDKDLSFSIRQDGVGLVNRDTPFADIESLYEADSVVVDSVYSLSSNQRVRIFEKGGKHLLSITSNSDSIPGIGNIRIHDRRYVTDNGIGLASTFKDIKEQYEIKKVVTSLSNVVVFVKNHDLYFTIDREELPASLRYTRDVNIEAVQIPDKAALKYLMIAWE</sequence>
<name>A0AAE3MNE2_9FLAO</name>
<evidence type="ECO:0000313" key="1">
    <source>
        <dbReference type="EMBL" id="MCX2720633.1"/>
    </source>
</evidence>
<protein>
    <submittedName>
        <fullName evidence="1">Uncharacterized protein</fullName>
    </submittedName>
</protein>
<evidence type="ECO:0000313" key="2">
    <source>
        <dbReference type="Proteomes" id="UP001207116"/>
    </source>
</evidence>
<dbReference type="Proteomes" id="UP001207116">
    <property type="component" value="Unassembled WGS sequence"/>
</dbReference>
<gene>
    <name evidence="1" type="ORF">OO016_13550</name>
</gene>